<organism evidence="7 8">
    <name type="scientific">Aeromonas sobria</name>
    <dbReference type="NCBI Taxonomy" id="646"/>
    <lineage>
        <taxon>Bacteria</taxon>
        <taxon>Pseudomonadati</taxon>
        <taxon>Pseudomonadota</taxon>
        <taxon>Gammaproteobacteria</taxon>
        <taxon>Aeromonadales</taxon>
        <taxon>Aeromonadaceae</taxon>
        <taxon>Aeromonas</taxon>
    </lineage>
</organism>
<dbReference type="EMBL" id="NQMM01000008">
    <property type="protein sequence ID" value="PKQ82464.1"/>
    <property type="molecule type" value="Genomic_DNA"/>
</dbReference>
<dbReference type="Gene3D" id="2.60.450.10">
    <property type="entry name" value="Lipopolysaccharide (LPS) transport protein A like domain"/>
    <property type="match status" value="1"/>
</dbReference>
<feature type="chain" id="PRO_5015013371" description="Lipopolysaccharide export system protein LptA" evidence="4">
    <location>
        <begin position="22"/>
        <end position="187"/>
    </location>
</feature>
<name>A0A2N3J7F9_AERSO</name>
<evidence type="ECO:0000256" key="4">
    <source>
        <dbReference type="HAMAP-Rule" id="MF_01914"/>
    </source>
</evidence>
<comment type="subcellular location">
    <subcellularLocation>
        <location evidence="4">Periplasm</location>
    </subcellularLocation>
</comment>
<dbReference type="GO" id="GO:0001530">
    <property type="term" value="F:lipopolysaccharide binding"/>
    <property type="evidence" value="ECO:0007669"/>
    <property type="project" value="InterPro"/>
</dbReference>
<evidence type="ECO:0000313" key="8">
    <source>
        <dbReference type="Proteomes" id="UP000233467"/>
    </source>
</evidence>
<dbReference type="GO" id="GO:0015920">
    <property type="term" value="P:lipopolysaccharide transport"/>
    <property type="evidence" value="ECO:0007669"/>
    <property type="project" value="UniProtKB-UniRule"/>
</dbReference>
<dbReference type="InterPro" id="IPR005653">
    <property type="entry name" value="OstA-like_N"/>
</dbReference>
<comment type="function">
    <text evidence="4">Involved in the assembly of lipopolysaccharide (LPS). Required for the translocation of LPS from the inner membrane to the outer membrane. May form a bridge between the inner membrane and the outer membrane, via interactions with LptC and LptD, thereby facilitating LPS transfer across the periplasm.</text>
</comment>
<gene>
    <name evidence="4 7" type="primary">lptA</name>
    <name evidence="7" type="ORF">CJP16_02210</name>
</gene>
<keyword evidence="8" id="KW-1185">Reference proteome</keyword>
<evidence type="ECO:0000256" key="2">
    <source>
        <dbReference type="ARBA" id="ARBA00022729"/>
    </source>
</evidence>
<evidence type="ECO:0000256" key="1">
    <source>
        <dbReference type="ARBA" id="ARBA00022448"/>
    </source>
</evidence>
<dbReference type="InterPro" id="IPR052037">
    <property type="entry name" value="LPS_export_LptA"/>
</dbReference>
<dbReference type="PANTHER" id="PTHR36504">
    <property type="entry name" value="LIPOPOLYSACCHARIDE EXPORT SYSTEM PROTEIN LPTA"/>
    <property type="match status" value="1"/>
</dbReference>
<dbReference type="GO" id="GO:0009279">
    <property type="term" value="C:cell outer membrane"/>
    <property type="evidence" value="ECO:0007669"/>
    <property type="project" value="TreeGrafter"/>
</dbReference>
<evidence type="ECO:0000259" key="6">
    <source>
        <dbReference type="Pfam" id="PF03968"/>
    </source>
</evidence>
<evidence type="ECO:0000256" key="3">
    <source>
        <dbReference type="ARBA" id="ARBA00022764"/>
    </source>
</evidence>
<dbReference type="GO" id="GO:0017089">
    <property type="term" value="F:glycolipid transfer activity"/>
    <property type="evidence" value="ECO:0007669"/>
    <property type="project" value="TreeGrafter"/>
</dbReference>
<dbReference type="NCBIfam" id="TIGR03002">
    <property type="entry name" value="outer_YhbN_LptA"/>
    <property type="match status" value="1"/>
</dbReference>
<dbReference type="PANTHER" id="PTHR36504:SF1">
    <property type="entry name" value="LIPOPOLYSACCHARIDE EXPORT SYSTEM PROTEIN LPTA"/>
    <property type="match status" value="1"/>
</dbReference>
<evidence type="ECO:0000313" key="7">
    <source>
        <dbReference type="EMBL" id="PKQ82464.1"/>
    </source>
</evidence>
<feature type="domain" description="Organic solvent tolerance-like N-terminal" evidence="6">
    <location>
        <begin position="41"/>
        <end position="152"/>
    </location>
</feature>
<dbReference type="GO" id="GO:0030288">
    <property type="term" value="C:outer membrane-bounded periplasmic space"/>
    <property type="evidence" value="ECO:0007669"/>
    <property type="project" value="TreeGrafter"/>
</dbReference>
<keyword evidence="1 4" id="KW-0813">Transport</keyword>
<feature type="signal peptide" evidence="4">
    <location>
        <begin position="1"/>
        <end position="21"/>
    </location>
</feature>
<keyword evidence="2 4" id="KW-0732">Signal</keyword>
<dbReference type="HAMAP" id="MF_01914">
    <property type="entry name" value="LPS_assembly_LptA"/>
    <property type="match status" value="1"/>
</dbReference>
<proteinExistence type="inferred from homology"/>
<reference evidence="7 8" key="1">
    <citation type="journal article" date="2017" name="Front. Microbiol.">
        <title>Strong Genomic and Phenotypic Heterogeneity in the Aeromonas sobria Species Complex.</title>
        <authorList>
            <person name="Gauthier J."/>
            <person name="Vincent A.T."/>
            <person name="Charette S.J."/>
            <person name="Derome N."/>
        </authorList>
    </citation>
    <scope>NUCLEOTIDE SEQUENCE [LARGE SCALE GENOMIC DNA]</scope>
    <source>
        <strain evidence="7 8">TM18</strain>
    </source>
</reference>
<accession>A0A2N3J7F9</accession>
<evidence type="ECO:0000256" key="5">
    <source>
        <dbReference type="SAM" id="MobiDB-lite"/>
    </source>
</evidence>
<dbReference type="AlphaFoldDB" id="A0A2N3J7F9"/>
<feature type="region of interest" description="Disordered" evidence="5">
    <location>
        <begin position="154"/>
        <end position="187"/>
    </location>
</feature>
<sequence length="187" mass="20842" precursor="true">MSYWIKVMPSISMKNANLALAALLLCGAVTAKESDFAEKVYVDAVKQVAEMQDNRITFEQSVIITQGTIKIHADKVVVTRSGEKGAEVMTAYGKPATFFQIMDNGKPVNAHGNSIRYELKNRLVTITGNGQLKQEDSLVTGDLIRYDIDKQKMTAESKNPTQRVRTEFLPDQVENFDKPADQKKQGK</sequence>
<dbReference type="InterPro" id="IPR014340">
    <property type="entry name" value="LptA"/>
</dbReference>
<dbReference type="GO" id="GO:0043165">
    <property type="term" value="P:Gram-negative-bacterium-type cell outer membrane assembly"/>
    <property type="evidence" value="ECO:0007669"/>
    <property type="project" value="UniProtKB-UniRule"/>
</dbReference>
<dbReference type="Pfam" id="PF03968">
    <property type="entry name" value="LptD_N"/>
    <property type="match status" value="1"/>
</dbReference>
<comment type="subunit">
    <text evidence="4">Component of the lipopolysaccharide transport and assembly complex.</text>
</comment>
<comment type="similarity">
    <text evidence="4">Belongs to the LptA family.</text>
</comment>
<dbReference type="Proteomes" id="UP000233467">
    <property type="component" value="Unassembled WGS sequence"/>
</dbReference>
<comment type="caution">
    <text evidence="7">The sequence shown here is derived from an EMBL/GenBank/DDBJ whole genome shotgun (WGS) entry which is preliminary data.</text>
</comment>
<keyword evidence="3 4" id="KW-0574">Periplasm</keyword>
<protein>
    <recommendedName>
        <fullName evidence="4">Lipopolysaccharide export system protein LptA</fullName>
    </recommendedName>
</protein>
<feature type="compositionally biased region" description="Basic and acidic residues" evidence="5">
    <location>
        <begin position="175"/>
        <end position="187"/>
    </location>
</feature>